<dbReference type="PANTHER" id="PTHR45527:SF1">
    <property type="entry name" value="FATTY ACID SYNTHASE"/>
    <property type="match status" value="1"/>
</dbReference>
<dbReference type="Pfam" id="PF00668">
    <property type="entry name" value="Condensation"/>
    <property type="match status" value="1"/>
</dbReference>
<proteinExistence type="predicted"/>
<dbReference type="PANTHER" id="PTHR45527">
    <property type="entry name" value="NONRIBOSOMAL PEPTIDE SYNTHETASE"/>
    <property type="match status" value="1"/>
</dbReference>
<dbReference type="RefSeq" id="WP_282547295.1">
    <property type="nucleotide sequence ID" value="NZ_JASCIQ010000076.1"/>
</dbReference>
<reference evidence="3 4" key="1">
    <citation type="submission" date="2023-05" db="EMBL/GenBank/DDBJ databases">
        <title>Draft genome sequence of Streptomyces sp. B-S-A6 isolated from a cave soil in Thailand.</title>
        <authorList>
            <person name="Chamroensaksri N."/>
            <person name="Muangham S."/>
        </authorList>
    </citation>
    <scope>NUCLEOTIDE SEQUENCE [LARGE SCALE GENOMIC DNA]</scope>
    <source>
        <strain evidence="3 4">B-S-A6</strain>
    </source>
</reference>
<feature type="compositionally biased region" description="Basic and acidic residues" evidence="1">
    <location>
        <begin position="690"/>
        <end position="699"/>
    </location>
</feature>
<evidence type="ECO:0000313" key="4">
    <source>
        <dbReference type="Proteomes" id="UP001223978"/>
    </source>
</evidence>
<evidence type="ECO:0000256" key="1">
    <source>
        <dbReference type="SAM" id="MobiDB-lite"/>
    </source>
</evidence>
<dbReference type="SUPFAM" id="SSF52777">
    <property type="entry name" value="CoA-dependent acyltransferases"/>
    <property type="match status" value="2"/>
</dbReference>
<dbReference type="Gene3D" id="3.30.559.10">
    <property type="entry name" value="Chloramphenicol acetyltransferase-like domain"/>
    <property type="match status" value="1"/>
</dbReference>
<accession>A0ABT6SMK9</accession>
<dbReference type="InterPro" id="IPR001242">
    <property type="entry name" value="Condensation_dom"/>
</dbReference>
<name>A0ABT6SMK9_9ACTN</name>
<evidence type="ECO:0000313" key="3">
    <source>
        <dbReference type="EMBL" id="MDI3409427.1"/>
    </source>
</evidence>
<dbReference type="Gene3D" id="3.30.559.30">
    <property type="entry name" value="Nonribosomal peptide synthetase, condensation domain"/>
    <property type="match status" value="1"/>
</dbReference>
<dbReference type="Proteomes" id="UP001223978">
    <property type="component" value="Unassembled WGS sequence"/>
</dbReference>
<gene>
    <name evidence="3" type="ORF">QIS96_37110</name>
</gene>
<comment type="caution">
    <text evidence="3">The sequence shown here is derived from an EMBL/GenBank/DDBJ whole genome shotgun (WGS) entry which is preliminary data.</text>
</comment>
<feature type="domain" description="Condensation" evidence="2">
    <location>
        <begin position="119"/>
        <end position="455"/>
    </location>
</feature>
<dbReference type="InterPro" id="IPR023213">
    <property type="entry name" value="CAT-like_dom_sf"/>
</dbReference>
<sequence>MTSTWHGSGSLTAVLALGGAERQATSTLELRGPLDPLLLDAALARVAVDRPELREECPRIVRQGPDRHVLELAAPYPAGVLADLVTAAAGVSGARTAELPEPLALTPLQRELLADPPRHRKQQIGQLLWRWHGRLDTTRFIAAWQSVFDHEAVLRTAFVWDPGPRLALHAGARPDVVRHPHGSLTREALVEEERARGFDLGRPGLLRVALLDGPSPWPDEVASTSYTDVVLTYHQGLLDSWSVGLLTREFYRGYLTEGRPQGRERRPDLRDYRHWLDTQDPSAARDFWTCQGRGPGSGLPRARSGVATGGLGTGRAQLRLTPDEAARLKHWAARWGVTESSVLQAVWAMLLFRADTAARGPAPVRFDVTVSGRGIPMDGIACLPAPVDNPLPMTLRVDPAATVPALLRAARDRALGMAAYEWVSAGQITGWLGDDAGAGFSDTVVSFEHWPSRLEGLETELAAHGLRVADVEPVGGWTGCAMSLVARYDSQGGLVLTAVHDRARLRDDHAAGMLADSARLLRELPCEAGESTPVAQLLAGLTGTDVPRVYDSPVDPEGGSLVQLRGAARPGAGTVCLIAPPGAPGTSHAALARRYRGPEALSVLWADPDRLPESLAALRQLLTVGGPLVLGGFAGAGALACELAGHLAAELGEAPLVVLGAGTNAGDGRMRQLARELGAAARMSRSPRCRTRDSGPDHGRTRRQGAPGSGVPPNAAPHS</sequence>
<dbReference type="EMBL" id="JASCIQ010000076">
    <property type="protein sequence ID" value="MDI3409427.1"/>
    <property type="molecule type" value="Genomic_DNA"/>
</dbReference>
<evidence type="ECO:0000259" key="2">
    <source>
        <dbReference type="Pfam" id="PF00668"/>
    </source>
</evidence>
<protein>
    <submittedName>
        <fullName evidence="3">Condensation domain-containing protein</fullName>
    </submittedName>
</protein>
<keyword evidence="4" id="KW-1185">Reference proteome</keyword>
<organism evidence="3 4">
    <name type="scientific">Streptomyces cavernicola</name>
    <dbReference type="NCBI Taxonomy" id="3043613"/>
    <lineage>
        <taxon>Bacteria</taxon>
        <taxon>Bacillati</taxon>
        <taxon>Actinomycetota</taxon>
        <taxon>Actinomycetes</taxon>
        <taxon>Kitasatosporales</taxon>
        <taxon>Streptomycetaceae</taxon>
        <taxon>Streptomyces</taxon>
    </lineage>
</organism>
<feature type="region of interest" description="Disordered" evidence="1">
    <location>
        <begin position="678"/>
        <end position="719"/>
    </location>
</feature>